<dbReference type="InterPro" id="IPR036388">
    <property type="entry name" value="WH-like_DNA-bd_sf"/>
</dbReference>
<dbReference type="SMART" id="SM00418">
    <property type="entry name" value="HTH_ARSR"/>
    <property type="match status" value="1"/>
</dbReference>
<evidence type="ECO:0000256" key="3">
    <source>
        <dbReference type="ARBA" id="ARBA00023163"/>
    </source>
</evidence>
<dbReference type="InterPro" id="IPR001845">
    <property type="entry name" value="HTH_ArsR_DNA-bd_dom"/>
</dbReference>
<evidence type="ECO:0000313" key="5">
    <source>
        <dbReference type="EMBL" id="OLN32996.1"/>
    </source>
</evidence>
<feature type="domain" description="HTH arsR-type" evidence="4">
    <location>
        <begin position="1"/>
        <end position="90"/>
    </location>
</feature>
<dbReference type="NCBIfam" id="NF033788">
    <property type="entry name" value="HTH_metalloreg"/>
    <property type="match status" value="1"/>
</dbReference>
<dbReference type="EMBL" id="MLBF01000005">
    <property type="protein sequence ID" value="OLN32996.1"/>
    <property type="molecule type" value="Genomic_DNA"/>
</dbReference>
<proteinExistence type="predicted"/>
<dbReference type="PRINTS" id="PR00778">
    <property type="entry name" value="HTHARSR"/>
</dbReference>
<dbReference type="Pfam" id="PF01022">
    <property type="entry name" value="HTH_5"/>
    <property type="match status" value="1"/>
</dbReference>
<keyword evidence="2" id="KW-0238">DNA-binding</keyword>
<dbReference type="Gene3D" id="1.10.10.10">
    <property type="entry name" value="Winged helix-like DNA-binding domain superfamily/Winged helix DNA-binding domain"/>
    <property type="match status" value="1"/>
</dbReference>
<evidence type="ECO:0000259" key="4">
    <source>
        <dbReference type="PROSITE" id="PS50987"/>
    </source>
</evidence>
<dbReference type="AlphaFoldDB" id="A0A1Q8R0A8"/>
<dbReference type="RefSeq" id="WP_075363857.1">
    <property type="nucleotide sequence ID" value="NZ_MLBF01000005.1"/>
</dbReference>
<dbReference type="GO" id="GO:0003700">
    <property type="term" value="F:DNA-binding transcription factor activity"/>
    <property type="evidence" value="ECO:0007669"/>
    <property type="project" value="InterPro"/>
</dbReference>
<accession>A0A1Q8R0A8</accession>
<comment type="caution">
    <text evidence="5">The sequence shown here is derived from an EMBL/GenBank/DDBJ whole genome shotgun (WGS) entry which is preliminary data.</text>
</comment>
<dbReference type="CDD" id="cd00090">
    <property type="entry name" value="HTH_ARSR"/>
    <property type="match status" value="1"/>
</dbReference>
<dbReference type="STRING" id="1888891.DSOL_1107"/>
<gene>
    <name evidence="5" type="ORF">DSOL_1107</name>
</gene>
<protein>
    <submittedName>
        <fullName evidence="5">Arsenical resistance operon repressor</fullName>
    </submittedName>
</protein>
<dbReference type="InterPro" id="IPR036390">
    <property type="entry name" value="WH_DNA-bd_sf"/>
</dbReference>
<sequence>MKNRADFFKALSEETRLRMLEIIAEEELCNCQIMERLNISQSLVSHHIKTLKQAGIIDERRNGKWTYYTINIENTEAYLVSLCTKLVNKEDIKHIKKHDPYECEQLQHNQQKT</sequence>
<dbReference type="OrthoDB" id="9798835at2"/>
<dbReference type="GO" id="GO:0003677">
    <property type="term" value="F:DNA binding"/>
    <property type="evidence" value="ECO:0007669"/>
    <property type="project" value="UniProtKB-KW"/>
</dbReference>
<evidence type="ECO:0000313" key="6">
    <source>
        <dbReference type="Proteomes" id="UP000186102"/>
    </source>
</evidence>
<name>A0A1Q8R0A8_9FIRM</name>
<reference evidence="5 6" key="1">
    <citation type="submission" date="2016-09" db="EMBL/GenBank/DDBJ databases">
        <title>Complete genome of Desulfosporosinus sp. OL.</title>
        <authorList>
            <person name="Mardanov A."/>
            <person name="Beletsky A."/>
            <person name="Panova A."/>
            <person name="Karnachuk O."/>
            <person name="Ravin N."/>
        </authorList>
    </citation>
    <scope>NUCLEOTIDE SEQUENCE [LARGE SCALE GENOMIC DNA]</scope>
    <source>
        <strain evidence="5 6">OL</strain>
    </source>
</reference>
<evidence type="ECO:0000256" key="1">
    <source>
        <dbReference type="ARBA" id="ARBA00023015"/>
    </source>
</evidence>
<dbReference type="Proteomes" id="UP000186102">
    <property type="component" value="Unassembled WGS sequence"/>
</dbReference>
<dbReference type="PROSITE" id="PS50987">
    <property type="entry name" value="HTH_ARSR_2"/>
    <property type="match status" value="1"/>
</dbReference>
<dbReference type="SUPFAM" id="SSF46785">
    <property type="entry name" value="Winged helix' DNA-binding domain"/>
    <property type="match status" value="1"/>
</dbReference>
<dbReference type="PANTHER" id="PTHR33154:SF33">
    <property type="entry name" value="TRANSCRIPTIONAL REPRESSOR SDPR"/>
    <property type="match status" value="1"/>
</dbReference>
<keyword evidence="6" id="KW-1185">Reference proteome</keyword>
<dbReference type="InterPro" id="IPR051081">
    <property type="entry name" value="HTH_MetalResp_TranReg"/>
</dbReference>
<dbReference type="InterPro" id="IPR011991">
    <property type="entry name" value="ArsR-like_HTH"/>
</dbReference>
<organism evidence="5 6">
    <name type="scientific">Desulfosporosinus metallidurans</name>
    <dbReference type="NCBI Taxonomy" id="1888891"/>
    <lineage>
        <taxon>Bacteria</taxon>
        <taxon>Bacillati</taxon>
        <taxon>Bacillota</taxon>
        <taxon>Clostridia</taxon>
        <taxon>Eubacteriales</taxon>
        <taxon>Desulfitobacteriaceae</taxon>
        <taxon>Desulfosporosinus</taxon>
    </lineage>
</organism>
<dbReference type="PANTHER" id="PTHR33154">
    <property type="entry name" value="TRANSCRIPTIONAL REGULATOR, ARSR FAMILY"/>
    <property type="match status" value="1"/>
</dbReference>
<evidence type="ECO:0000256" key="2">
    <source>
        <dbReference type="ARBA" id="ARBA00023125"/>
    </source>
</evidence>
<keyword evidence="3" id="KW-0804">Transcription</keyword>
<keyword evidence="1" id="KW-0805">Transcription regulation</keyword>